<feature type="compositionally biased region" description="Basic and acidic residues" evidence="1">
    <location>
        <begin position="94"/>
        <end position="105"/>
    </location>
</feature>
<gene>
    <name evidence="2" type="ORF">QE152_g22484</name>
</gene>
<evidence type="ECO:0000313" key="2">
    <source>
        <dbReference type="EMBL" id="KAK9719681.1"/>
    </source>
</evidence>
<feature type="region of interest" description="Disordered" evidence="1">
    <location>
        <begin position="1"/>
        <end position="40"/>
    </location>
</feature>
<evidence type="ECO:0000256" key="1">
    <source>
        <dbReference type="SAM" id="MobiDB-lite"/>
    </source>
</evidence>
<evidence type="ECO:0000313" key="3">
    <source>
        <dbReference type="Proteomes" id="UP001458880"/>
    </source>
</evidence>
<dbReference type="Proteomes" id="UP001458880">
    <property type="component" value="Unassembled WGS sequence"/>
</dbReference>
<accession>A0AAW1KID3</accession>
<comment type="caution">
    <text evidence="2">The sequence shown here is derived from an EMBL/GenBank/DDBJ whole genome shotgun (WGS) entry which is preliminary data.</text>
</comment>
<keyword evidence="3" id="KW-1185">Reference proteome</keyword>
<organism evidence="2 3">
    <name type="scientific">Popillia japonica</name>
    <name type="common">Japanese beetle</name>
    <dbReference type="NCBI Taxonomy" id="7064"/>
    <lineage>
        <taxon>Eukaryota</taxon>
        <taxon>Metazoa</taxon>
        <taxon>Ecdysozoa</taxon>
        <taxon>Arthropoda</taxon>
        <taxon>Hexapoda</taxon>
        <taxon>Insecta</taxon>
        <taxon>Pterygota</taxon>
        <taxon>Neoptera</taxon>
        <taxon>Endopterygota</taxon>
        <taxon>Coleoptera</taxon>
        <taxon>Polyphaga</taxon>
        <taxon>Scarabaeiformia</taxon>
        <taxon>Scarabaeidae</taxon>
        <taxon>Rutelinae</taxon>
        <taxon>Popillia</taxon>
    </lineage>
</organism>
<name>A0AAW1KID3_POPJA</name>
<protein>
    <submittedName>
        <fullName evidence="2">Uncharacterized protein</fullName>
    </submittedName>
</protein>
<sequence length="156" mass="18462">MPPESEEDVSSKPATTRQSETTPARRDPEEVQLDEDLQTTRPSRRRHLPLKYKDFVILEVVIIIESARYNLWKYKKDDELNSVCKKCEYTRKSMTKDNLDKDAKESQGTSETENEMDQRDTNQLTILQRRKQAKLPQKYNEYAYLNKGLKKEYLVL</sequence>
<dbReference type="AlphaFoldDB" id="A0AAW1KID3"/>
<feature type="compositionally biased region" description="Polar residues" evidence="1">
    <location>
        <begin position="12"/>
        <end position="22"/>
    </location>
</feature>
<proteinExistence type="predicted"/>
<reference evidence="2 3" key="1">
    <citation type="journal article" date="2024" name="BMC Genomics">
        <title>De novo assembly and annotation of Popillia japonica's genome with initial clues to its potential as an invasive pest.</title>
        <authorList>
            <person name="Cucini C."/>
            <person name="Boschi S."/>
            <person name="Funari R."/>
            <person name="Cardaioli E."/>
            <person name="Iannotti N."/>
            <person name="Marturano G."/>
            <person name="Paoli F."/>
            <person name="Bruttini M."/>
            <person name="Carapelli A."/>
            <person name="Frati F."/>
            <person name="Nardi F."/>
        </authorList>
    </citation>
    <scope>NUCLEOTIDE SEQUENCE [LARGE SCALE GENOMIC DNA]</scope>
    <source>
        <strain evidence="2">DMR45628</strain>
    </source>
</reference>
<feature type="region of interest" description="Disordered" evidence="1">
    <location>
        <begin position="94"/>
        <end position="122"/>
    </location>
</feature>
<dbReference type="EMBL" id="JASPKY010000217">
    <property type="protein sequence ID" value="KAK9719681.1"/>
    <property type="molecule type" value="Genomic_DNA"/>
</dbReference>